<name>A0A1A5YCX5_9BACL</name>
<keyword evidence="4" id="KW-1003">Cell membrane</keyword>
<comment type="similarity">
    <text evidence="2">Belongs to the ABC-2 integral membrane protein family.</text>
</comment>
<keyword evidence="5 8" id="KW-0812">Transmembrane</keyword>
<proteinExistence type="inferred from homology"/>
<evidence type="ECO:0000256" key="7">
    <source>
        <dbReference type="ARBA" id="ARBA00023136"/>
    </source>
</evidence>
<evidence type="ECO:0000256" key="1">
    <source>
        <dbReference type="ARBA" id="ARBA00004651"/>
    </source>
</evidence>
<dbReference type="InterPro" id="IPR013525">
    <property type="entry name" value="ABC2_TM"/>
</dbReference>
<dbReference type="PROSITE" id="PS51012">
    <property type="entry name" value="ABC_TM2"/>
    <property type="match status" value="1"/>
</dbReference>
<dbReference type="AlphaFoldDB" id="A0A1A5YCX5"/>
<evidence type="ECO:0000256" key="4">
    <source>
        <dbReference type="ARBA" id="ARBA00022475"/>
    </source>
</evidence>
<evidence type="ECO:0000256" key="6">
    <source>
        <dbReference type="ARBA" id="ARBA00022989"/>
    </source>
</evidence>
<dbReference type="GO" id="GO:0005886">
    <property type="term" value="C:plasma membrane"/>
    <property type="evidence" value="ECO:0007669"/>
    <property type="project" value="UniProtKB-SubCell"/>
</dbReference>
<evidence type="ECO:0000256" key="3">
    <source>
        <dbReference type="ARBA" id="ARBA00022448"/>
    </source>
</evidence>
<gene>
    <name evidence="10" type="ORF">A7K91_25200</name>
</gene>
<dbReference type="EMBL" id="LYPA01000074">
    <property type="protein sequence ID" value="OBR63250.1"/>
    <property type="molecule type" value="Genomic_DNA"/>
</dbReference>
<keyword evidence="3" id="KW-0813">Transport</keyword>
<dbReference type="Pfam" id="PF12698">
    <property type="entry name" value="ABC2_membrane_3"/>
    <property type="match status" value="1"/>
</dbReference>
<sequence length="411" mass="44102">MLAMIYYDLLQLFRSKQIWFTLFVLPIALIFILGSALANDFEGQNKDISSAKLSVYIGDNNPLTEALQAFLSDDSLPLKVSYAKNEAEVRSSLQSKRADFGILLPSGKEAASDSGSQLKLHTLLGKNAIQNIVAQTVLQQFVEGLNVHATIQSLEAAPLANGGQAMQAAAGSGTASEFSAATAAIDKPEAAEASEARSRMEHIVETSVTSNLGQFRAVEYYTAAMMVMFLMYSGMMAGVDLLKEKTNKTLYRIKAMPVPGSAILLAKVGSTLVITAIQVVVVLAVSRIFYDVTFGGQWLQVALLCLLISLFSIALSLLLSLLMSSSKSLQTAFHCIIVFMTFVSGGFVAGVGGVITDIAKYTPAYWAKDGMLELVLQGSYAGIGTHYLWLAVMALIVAAVLAGIYKKEGFR</sequence>
<dbReference type="Proteomes" id="UP000092024">
    <property type="component" value="Unassembled WGS sequence"/>
</dbReference>
<reference evidence="10 11" key="1">
    <citation type="submission" date="2016-05" db="EMBL/GenBank/DDBJ databases">
        <title>Paenibacillus oryzae. sp. nov., isolated from the rice root.</title>
        <authorList>
            <person name="Zhang J."/>
            <person name="Zhang X."/>
        </authorList>
    </citation>
    <scope>NUCLEOTIDE SEQUENCE [LARGE SCALE GENOMIC DNA]</scope>
    <source>
        <strain evidence="10 11">1DrF-4</strain>
    </source>
</reference>
<dbReference type="RefSeq" id="WP_068686516.1">
    <property type="nucleotide sequence ID" value="NZ_LYPA01000074.1"/>
</dbReference>
<feature type="transmembrane region" description="Helical" evidence="8">
    <location>
        <begin position="263"/>
        <end position="286"/>
    </location>
</feature>
<feature type="transmembrane region" description="Helical" evidence="8">
    <location>
        <begin position="331"/>
        <end position="355"/>
    </location>
</feature>
<organism evidence="10 11">
    <name type="scientific">Paenibacillus oryzae</name>
    <dbReference type="NCBI Taxonomy" id="1844972"/>
    <lineage>
        <taxon>Bacteria</taxon>
        <taxon>Bacillati</taxon>
        <taxon>Bacillota</taxon>
        <taxon>Bacilli</taxon>
        <taxon>Bacillales</taxon>
        <taxon>Paenibacillaceae</taxon>
        <taxon>Paenibacillus</taxon>
    </lineage>
</organism>
<feature type="transmembrane region" description="Helical" evidence="8">
    <location>
        <begin position="220"/>
        <end position="242"/>
    </location>
</feature>
<comment type="caution">
    <text evidence="10">The sequence shown here is derived from an EMBL/GenBank/DDBJ whole genome shotgun (WGS) entry which is preliminary data.</text>
</comment>
<keyword evidence="7 8" id="KW-0472">Membrane</keyword>
<feature type="domain" description="ABC transmembrane type-2" evidence="9">
    <location>
        <begin position="179"/>
        <end position="408"/>
    </location>
</feature>
<evidence type="ECO:0000256" key="5">
    <source>
        <dbReference type="ARBA" id="ARBA00022692"/>
    </source>
</evidence>
<dbReference type="InterPro" id="IPR047817">
    <property type="entry name" value="ABC2_TM_bact-type"/>
</dbReference>
<protein>
    <recommendedName>
        <fullName evidence="9">ABC transmembrane type-2 domain-containing protein</fullName>
    </recommendedName>
</protein>
<evidence type="ECO:0000256" key="8">
    <source>
        <dbReference type="SAM" id="Phobius"/>
    </source>
</evidence>
<dbReference type="STRING" id="1844972.A7K91_25200"/>
<evidence type="ECO:0000313" key="11">
    <source>
        <dbReference type="Proteomes" id="UP000092024"/>
    </source>
</evidence>
<evidence type="ECO:0000313" key="10">
    <source>
        <dbReference type="EMBL" id="OBR63250.1"/>
    </source>
</evidence>
<keyword evidence="11" id="KW-1185">Reference proteome</keyword>
<dbReference type="PANTHER" id="PTHR30294">
    <property type="entry name" value="MEMBRANE COMPONENT OF ABC TRANSPORTER YHHJ-RELATED"/>
    <property type="match status" value="1"/>
</dbReference>
<accession>A0A1A5YCX5</accession>
<dbReference type="GO" id="GO:0140359">
    <property type="term" value="F:ABC-type transporter activity"/>
    <property type="evidence" value="ECO:0007669"/>
    <property type="project" value="InterPro"/>
</dbReference>
<evidence type="ECO:0000256" key="2">
    <source>
        <dbReference type="ARBA" id="ARBA00007783"/>
    </source>
</evidence>
<comment type="subcellular location">
    <subcellularLocation>
        <location evidence="1">Cell membrane</location>
        <topology evidence="1">Multi-pass membrane protein</topology>
    </subcellularLocation>
</comment>
<dbReference type="PANTHER" id="PTHR30294:SF29">
    <property type="entry name" value="MULTIDRUG ABC TRANSPORTER PERMEASE YBHS-RELATED"/>
    <property type="match status" value="1"/>
</dbReference>
<evidence type="ECO:0000259" key="9">
    <source>
        <dbReference type="PROSITE" id="PS51012"/>
    </source>
</evidence>
<feature type="transmembrane region" description="Helical" evidence="8">
    <location>
        <begin position="298"/>
        <end position="319"/>
    </location>
</feature>
<dbReference type="InterPro" id="IPR051449">
    <property type="entry name" value="ABC-2_transporter_component"/>
</dbReference>
<keyword evidence="6 8" id="KW-1133">Transmembrane helix</keyword>
<feature type="transmembrane region" description="Helical" evidence="8">
    <location>
        <begin position="386"/>
        <end position="405"/>
    </location>
</feature>